<feature type="compositionally biased region" description="Low complexity" evidence="1">
    <location>
        <begin position="351"/>
        <end position="363"/>
    </location>
</feature>
<dbReference type="Proteomes" id="UP000803884">
    <property type="component" value="Unassembled WGS sequence"/>
</dbReference>
<protein>
    <submittedName>
        <fullName evidence="2">Uncharacterized protein</fullName>
    </submittedName>
</protein>
<keyword evidence="3" id="KW-1185">Reference proteome</keyword>
<dbReference type="AlphaFoldDB" id="A0AB34KZI0"/>
<dbReference type="EMBL" id="JAAQHG020000006">
    <property type="protein sequence ID" value="KAL1588828.1"/>
    <property type="molecule type" value="Genomic_DNA"/>
</dbReference>
<feature type="compositionally biased region" description="Basic and acidic residues" evidence="1">
    <location>
        <begin position="189"/>
        <end position="198"/>
    </location>
</feature>
<sequence>MNRRKFSFDLPRLKLGAFKPDNRQYGENHGMHGLPFSMPMEPESPGEIPKTILPLPSDLDAALRAACTGVIRNNKPSHEYHKGGKAQLDYATIKRGGGNQPAPQRAAPACAPLTKTDSNEDRPHMQQGSLSNGLTSPNKAHRASHISAASEGQPQAEENTHQVRVQRSRAQSRVDQLMGGASPPKPARPQRDRTDSHSRSKSTPQAFWTAPPPKIGVVERPKPAPRAHSMETNGSTPQTDSTDLSWSAGTAMTSAMNTPARSSSLRKPNLLRDSSEAKNAMKVDAIDADWMKEESERRRLLEQQAKAANPDSQTTTPIASVPPRKPVPTARPEVKQEPDNSQALEDESDSEPLSPELDLSLNDPARRDERPNMREETQKAQTVQRSESRAGRGRTRGTGVPMNSRAASRARSITREVKEFMRNASRSRQPKSRAEEPRARSRRPSMSRAREQASNVIDYFRPGTAIGTNKQSLDIPRNASALQSRSHESLTSARSSTSPAKDTPMQQNSQRSSQHQKGPVNYTRPFSGASLEVDDDNTSGRPISSLTETSQSKAQPDLNRALPPLPRLESWHGNPEAELEQAPEPPQHVPELAVRIVSGMASPVSASPTTVRSTTQDGAKSPLPSPKLPEGVHDFVALRMGAPVPVSRQSSRAKMSREHMNPNLVHQARPRRSPRDPRQINSQSRNSGIPVSPSQLTMPKREDAQSARRRSKSLQEVNPPDLSEKLRKASANAPDGRPIHAVGQAKLIDTSASRKESDNFATKLGRKLSTRGKRNITPNSSQQPPVPPPHRELPQRSTKTATSSPRGLSRANSHYTSQKQQSLSRKMSMEEYGQLYDGRYHKNNDLLTAPPPAASTSTRNSPRIGLGNFLPSKNQSPPHGSQQQHGSKKWWHLGLGNGDKDTPMDEMPRTGSNADHAGGGLGMRF</sequence>
<proteinExistence type="predicted"/>
<feature type="region of interest" description="Disordered" evidence="1">
    <location>
        <begin position="842"/>
        <end position="925"/>
    </location>
</feature>
<feature type="compositionally biased region" description="Basic and acidic residues" evidence="1">
    <location>
        <begin position="898"/>
        <end position="908"/>
    </location>
</feature>
<name>A0AB34KZI0_9PEZI</name>
<organism evidence="2 3">
    <name type="scientific">Cladosporium halotolerans</name>
    <dbReference type="NCBI Taxonomy" id="1052096"/>
    <lineage>
        <taxon>Eukaryota</taxon>
        <taxon>Fungi</taxon>
        <taxon>Dikarya</taxon>
        <taxon>Ascomycota</taxon>
        <taxon>Pezizomycotina</taxon>
        <taxon>Dothideomycetes</taxon>
        <taxon>Dothideomycetidae</taxon>
        <taxon>Cladosporiales</taxon>
        <taxon>Cladosporiaceae</taxon>
        <taxon>Cladosporium</taxon>
    </lineage>
</organism>
<feature type="compositionally biased region" description="Polar residues" evidence="1">
    <location>
        <begin position="679"/>
        <end position="697"/>
    </location>
</feature>
<feature type="compositionally biased region" description="Low complexity" evidence="1">
    <location>
        <begin position="162"/>
        <end position="176"/>
    </location>
</feature>
<dbReference type="GeneID" id="96004130"/>
<feature type="compositionally biased region" description="Polar residues" evidence="1">
    <location>
        <begin position="871"/>
        <end position="885"/>
    </location>
</feature>
<feature type="region of interest" description="Disordered" evidence="1">
    <location>
        <begin position="93"/>
        <end position="826"/>
    </location>
</feature>
<evidence type="ECO:0000256" key="1">
    <source>
        <dbReference type="SAM" id="MobiDB-lite"/>
    </source>
</evidence>
<dbReference type="RefSeq" id="XP_069231933.1">
    <property type="nucleotide sequence ID" value="XM_069371292.1"/>
</dbReference>
<feature type="compositionally biased region" description="Polar residues" evidence="1">
    <location>
        <begin position="604"/>
        <end position="618"/>
    </location>
</feature>
<comment type="caution">
    <text evidence="2">The sequence shown here is derived from an EMBL/GenBank/DDBJ whole genome shotgun (WGS) entry which is preliminary data.</text>
</comment>
<evidence type="ECO:0000313" key="3">
    <source>
        <dbReference type="Proteomes" id="UP000803884"/>
    </source>
</evidence>
<gene>
    <name evidence="2" type="ORF">WHR41_02686</name>
</gene>
<reference evidence="2 3" key="1">
    <citation type="journal article" date="2020" name="Microbiol. Resour. Announc.">
        <title>Draft Genome Sequence of a Cladosporium Species Isolated from the Mesophotic Ascidian Didemnum maculosum.</title>
        <authorList>
            <person name="Gioti A."/>
            <person name="Siaperas R."/>
            <person name="Nikolaivits E."/>
            <person name="Le Goff G."/>
            <person name="Ouazzani J."/>
            <person name="Kotoulas G."/>
            <person name="Topakas E."/>
        </authorList>
    </citation>
    <scope>NUCLEOTIDE SEQUENCE [LARGE SCALE GENOMIC DNA]</scope>
    <source>
        <strain evidence="2 3">TM138-S3</strain>
    </source>
</reference>
<feature type="compositionally biased region" description="Polar residues" evidence="1">
    <location>
        <begin position="480"/>
        <end position="516"/>
    </location>
</feature>
<accession>A0AB34KZI0</accession>
<feature type="compositionally biased region" description="Basic residues" evidence="1">
    <location>
        <begin position="764"/>
        <end position="774"/>
    </location>
</feature>
<feature type="compositionally biased region" description="Basic and acidic residues" evidence="1">
    <location>
        <begin position="364"/>
        <end position="378"/>
    </location>
</feature>
<feature type="compositionally biased region" description="Polar residues" evidence="1">
    <location>
        <begin position="539"/>
        <end position="554"/>
    </location>
</feature>
<feature type="compositionally biased region" description="Polar residues" evidence="1">
    <location>
        <begin position="795"/>
        <end position="825"/>
    </location>
</feature>
<feature type="compositionally biased region" description="Basic and acidic residues" evidence="1">
    <location>
        <begin position="273"/>
        <end position="301"/>
    </location>
</feature>
<feature type="compositionally biased region" description="Polar residues" evidence="1">
    <location>
        <begin position="126"/>
        <end position="138"/>
    </location>
</feature>
<evidence type="ECO:0000313" key="2">
    <source>
        <dbReference type="EMBL" id="KAL1588828.1"/>
    </source>
</evidence>
<feature type="compositionally biased region" description="Polar residues" evidence="1">
    <location>
        <begin position="230"/>
        <end position="266"/>
    </location>
</feature>
<feature type="compositionally biased region" description="Low complexity" evidence="1">
    <location>
        <begin position="100"/>
        <end position="112"/>
    </location>
</feature>